<proteinExistence type="predicted"/>
<sequence length="39" mass="4831">MNSTFCFYSPVWLLRRWENEMKLEFFFLNLLDSPIMVVL</sequence>
<accession>A0A2P2QZ88</accession>
<name>A0A2P2QZ88_RHIMU</name>
<protein>
    <submittedName>
        <fullName evidence="1">Uncharacterized protein</fullName>
    </submittedName>
</protein>
<organism evidence="1">
    <name type="scientific">Rhizophora mucronata</name>
    <name type="common">Asiatic mangrove</name>
    <dbReference type="NCBI Taxonomy" id="61149"/>
    <lineage>
        <taxon>Eukaryota</taxon>
        <taxon>Viridiplantae</taxon>
        <taxon>Streptophyta</taxon>
        <taxon>Embryophyta</taxon>
        <taxon>Tracheophyta</taxon>
        <taxon>Spermatophyta</taxon>
        <taxon>Magnoliopsida</taxon>
        <taxon>eudicotyledons</taxon>
        <taxon>Gunneridae</taxon>
        <taxon>Pentapetalae</taxon>
        <taxon>rosids</taxon>
        <taxon>fabids</taxon>
        <taxon>Malpighiales</taxon>
        <taxon>Rhizophoraceae</taxon>
        <taxon>Rhizophora</taxon>
    </lineage>
</organism>
<reference evidence="1" key="1">
    <citation type="submission" date="2018-02" db="EMBL/GenBank/DDBJ databases">
        <title>Rhizophora mucronata_Transcriptome.</title>
        <authorList>
            <person name="Meera S.P."/>
            <person name="Sreeshan A."/>
            <person name="Augustine A."/>
        </authorList>
    </citation>
    <scope>NUCLEOTIDE SEQUENCE</scope>
    <source>
        <tissue evidence="1">Leaf</tissue>
    </source>
</reference>
<dbReference type="AlphaFoldDB" id="A0A2P2QZ88"/>
<evidence type="ECO:0000313" key="1">
    <source>
        <dbReference type="EMBL" id="MBX72194.1"/>
    </source>
</evidence>
<dbReference type="EMBL" id="GGEC01091710">
    <property type="protein sequence ID" value="MBX72194.1"/>
    <property type="molecule type" value="Transcribed_RNA"/>
</dbReference>